<evidence type="ECO:0000313" key="1">
    <source>
        <dbReference type="EMBL" id="KAJ1931477.1"/>
    </source>
</evidence>
<dbReference type="EC" id="2.4.1.186" evidence="1"/>
<organism evidence="1 2">
    <name type="scientific">Linderina macrospora</name>
    <dbReference type="NCBI Taxonomy" id="4868"/>
    <lineage>
        <taxon>Eukaryota</taxon>
        <taxon>Fungi</taxon>
        <taxon>Fungi incertae sedis</taxon>
        <taxon>Zoopagomycota</taxon>
        <taxon>Kickxellomycotina</taxon>
        <taxon>Kickxellomycetes</taxon>
        <taxon>Kickxellales</taxon>
        <taxon>Kickxellaceae</taxon>
        <taxon>Linderina</taxon>
    </lineage>
</organism>
<reference evidence="1" key="1">
    <citation type="submission" date="2022-07" db="EMBL/GenBank/DDBJ databases">
        <title>Phylogenomic reconstructions and comparative analyses of Kickxellomycotina fungi.</title>
        <authorList>
            <person name="Reynolds N.K."/>
            <person name="Stajich J.E."/>
            <person name="Barry K."/>
            <person name="Grigoriev I.V."/>
            <person name="Crous P."/>
            <person name="Smith M.E."/>
        </authorList>
    </citation>
    <scope>NUCLEOTIDE SEQUENCE</scope>
    <source>
        <strain evidence="1">NRRL 5244</strain>
    </source>
</reference>
<gene>
    <name evidence="1" type="primary">GLG2_2</name>
    <name evidence="1" type="ORF">FBU59_006695</name>
</gene>
<sequence length="191" mass="21429">MRGDQGLLNAYFADWSRADPTRRLPFAFNTTSTSFYTYAPAFKHFADGVKVVHFIGPNKPWTWFRAADGTIDAGTAADNTELVEKWWSAHDQFVSEWTSDKGLYDKWQAFSANGYHRDISTKPADLSPSSSTESHHLLDNAWKRDDKPSVDIRVEDSSAEWGAFVPASDFILPKSSSSSRRSSNDRPGISN</sequence>
<keyword evidence="1" id="KW-0328">Glycosyltransferase</keyword>
<dbReference type="EMBL" id="JANBPW010005987">
    <property type="protein sequence ID" value="KAJ1931477.1"/>
    <property type="molecule type" value="Genomic_DNA"/>
</dbReference>
<proteinExistence type="predicted"/>
<accession>A0ACC1IZ55</accession>
<dbReference type="Proteomes" id="UP001150603">
    <property type="component" value="Unassembled WGS sequence"/>
</dbReference>
<comment type="caution">
    <text evidence="1">The sequence shown here is derived from an EMBL/GenBank/DDBJ whole genome shotgun (WGS) entry which is preliminary data.</text>
</comment>
<protein>
    <submittedName>
        <fullName evidence="1">Glycogenin glucosyltransferase</fullName>
        <ecNumber evidence="1">2.4.1.186</ecNumber>
    </submittedName>
</protein>
<keyword evidence="2" id="KW-1185">Reference proteome</keyword>
<name>A0ACC1IZ55_9FUNG</name>
<keyword evidence="1" id="KW-0808">Transferase</keyword>
<evidence type="ECO:0000313" key="2">
    <source>
        <dbReference type="Proteomes" id="UP001150603"/>
    </source>
</evidence>